<sequence>MNPLSGAAQAARLRRDWLQTRAKVLRPALRTLELRTEVRPARGAVLLSYMTEAFALQDGTFPAPHTNLWECREIARTYLELGYDVDVVNYRNFLFTPRRHYDLVIDTRNNLERLAPLLDDDCIRVHHIEVQHLLFQNAAEFDRLVDLQQRRGVSLQPRRVERRTNLAIEHADLGVLYGGRHAAQRWAYAGKPLYPVPGTPIRTFDRPVEKDVDRVRNRFVFLSSGGLVLRGLDLVLEAFAELPDCHLTVCGPIDDEPDFRAAFHRELFETPNITTLGWVDVTGPQFEALMRDTIGLVYPTASDAQSGSVITAMHAGLIPIMTPAAGIDAPADAAVVLQEASVASIRSAVGELAARSTDELRQAADRAWTYARSTHTRSRFAAAYRELAAGLVGDAPMPRPVHVPTATVSDDEADAVGLRR</sequence>
<dbReference type="Gene3D" id="3.40.50.2000">
    <property type="entry name" value="Glycogen Phosphorylase B"/>
    <property type="match status" value="1"/>
</dbReference>
<evidence type="ECO:0000313" key="2">
    <source>
        <dbReference type="Proteomes" id="UP000650511"/>
    </source>
</evidence>
<comment type="caution">
    <text evidence="1">The sequence shown here is derived from an EMBL/GenBank/DDBJ whole genome shotgun (WGS) entry which is preliminary data.</text>
</comment>
<evidence type="ECO:0000313" key="1">
    <source>
        <dbReference type="EMBL" id="GGI05436.1"/>
    </source>
</evidence>
<protein>
    <submittedName>
        <fullName evidence="1">Uncharacterized protein</fullName>
    </submittedName>
</protein>
<dbReference type="AlphaFoldDB" id="A0A8J3AE88"/>
<proteinExistence type="predicted"/>
<accession>A0A8J3AE88</accession>
<dbReference type="RefSeq" id="WP_130649353.1">
    <property type="nucleotide sequence ID" value="NZ_BMHA01000004.1"/>
</dbReference>
<dbReference type="SUPFAM" id="SSF53756">
    <property type="entry name" value="UDP-Glycosyltransferase/glycogen phosphorylase"/>
    <property type="match status" value="1"/>
</dbReference>
<dbReference type="Proteomes" id="UP000650511">
    <property type="component" value="Unassembled WGS sequence"/>
</dbReference>
<keyword evidence="2" id="KW-1185">Reference proteome</keyword>
<name>A0A8J3AE88_9ACTN</name>
<organism evidence="1 2">
    <name type="scientific">Egicoccus halophilus</name>
    <dbReference type="NCBI Taxonomy" id="1670830"/>
    <lineage>
        <taxon>Bacteria</taxon>
        <taxon>Bacillati</taxon>
        <taxon>Actinomycetota</taxon>
        <taxon>Nitriliruptoria</taxon>
        <taxon>Egicoccales</taxon>
        <taxon>Egicoccaceae</taxon>
        <taxon>Egicoccus</taxon>
    </lineage>
</organism>
<dbReference type="OrthoDB" id="476710at2"/>
<gene>
    <name evidence="1" type="ORF">GCM10011354_14090</name>
</gene>
<reference evidence="1" key="1">
    <citation type="journal article" date="2014" name="Int. J. Syst. Evol. Microbiol.">
        <title>Complete genome sequence of Corynebacterium casei LMG S-19264T (=DSM 44701T), isolated from a smear-ripened cheese.</title>
        <authorList>
            <consortium name="US DOE Joint Genome Institute (JGI-PGF)"/>
            <person name="Walter F."/>
            <person name="Albersmeier A."/>
            <person name="Kalinowski J."/>
            <person name="Ruckert C."/>
        </authorList>
    </citation>
    <scope>NUCLEOTIDE SEQUENCE</scope>
    <source>
        <strain evidence="1">CGMCC 1.14988</strain>
    </source>
</reference>
<dbReference type="Pfam" id="PF13692">
    <property type="entry name" value="Glyco_trans_1_4"/>
    <property type="match status" value="1"/>
</dbReference>
<dbReference type="EMBL" id="BMHA01000004">
    <property type="protein sequence ID" value="GGI05436.1"/>
    <property type="molecule type" value="Genomic_DNA"/>
</dbReference>
<reference evidence="1" key="2">
    <citation type="submission" date="2020-09" db="EMBL/GenBank/DDBJ databases">
        <authorList>
            <person name="Sun Q."/>
            <person name="Zhou Y."/>
        </authorList>
    </citation>
    <scope>NUCLEOTIDE SEQUENCE</scope>
    <source>
        <strain evidence="1">CGMCC 1.14988</strain>
    </source>
</reference>